<keyword evidence="3" id="KW-0820">tRNA-binding</keyword>
<dbReference type="GO" id="GO:0005524">
    <property type="term" value="F:ATP binding"/>
    <property type="evidence" value="ECO:0007669"/>
    <property type="project" value="UniProtKB-KW"/>
</dbReference>
<dbReference type="Pfam" id="PF05636">
    <property type="entry name" value="HIGH_NTase1"/>
    <property type="match status" value="1"/>
</dbReference>
<keyword evidence="1 3" id="KW-0436">Ligase</keyword>
<dbReference type="EMBL" id="AYZM01000135">
    <property type="protein sequence ID" value="KRN19683.1"/>
    <property type="molecule type" value="Genomic_DNA"/>
</dbReference>
<comment type="catalytic activity">
    <reaction evidence="3">
        <text>cytidine(34) in elongator tRNA(Met) + acetate + ATP = N(4)-acetylcytidine(34) in elongator tRNA(Met) + AMP + diphosphate</text>
        <dbReference type="Rhea" id="RHEA:58144"/>
        <dbReference type="Rhea" id="RHEA-COMP:10693"/>
        <dbReference type="Rhea" id="RHEA-COMP:10694"/>
        <dbReference type="ChEBI" id="CHEBI:30089"/>
        <dbReference type="ChEBI" id="CHEBI:30616"/>
        <dbReference type="ChEBI" id="CHEBI:33019"/>
        <dbReference type="ChEBI" id="CHEBI:74900"/>
        <dbReference type="ChEBI" id="CHEBI:82748"/>
        <dbReference type="ChEBI" id="CHEBI:456215"/>
    </reaction>
</comment>
<evidence type="ECO:0000256" key="1">
    <source>
        <dbReference type="ARBA" id="ARBA00022598"/>
    </source>
</evidence>
<keyword evidence="3" id="KW-0067">ATP-binding</keyword>
<dbReference type="GO" id="GO:0005737">
    <property type="term" value="C:cytoplasm"/>
    <property type="evidence" value="ECO:0007669"/>
    <property type="project" value="UniProtKB-SubCell"/>
</dbReference>
<dbReference type="PANTHER" id="PTHR37825:SF1">
    <property type="entry name" value="TRNA(MET) CYTIDINE ACETATE LIGASE"/>
    <property type="match status" value="1"/>
</dbReference>
<accession>A0A0R2EUX5</accession>
<keyword evidence="3" id="KW-0694">RNA-binding</keyword>
<dbReference type="NCBIfam" id="NF010191">
    <property type="entry name" value="PRK13670.1"/>
    <property type="match status" value="1"/>
</dbReference>
<keyword evidence="3" id="KW-0547">Nucleotide-binding</keyword>
<keyword evidence="3" id="KW-0963">Cytoplasm</keyword>
<dbReference type="GO" id="GO:0000049">
    <property type="term" value="F:tRNA binding"/>
    <property type="evidence" value="ECO:0007669"/>
    <property type="project" value="UniProtKB-KW"/>
</dbReference>
<evidence type="ECO:0000256" key="2">
    <source>
        <dbReference type="ARBA" id="ARBA00022694"/>
    </source>
</evidence>
<dbReference type="GO" id="GO:0006400">
    <property type="term" value="P:tRNA modification"/>
    <property type="evidence" value="ECO:0007669"/>
    <property type="project" value="UniProtKB-UniRule"/>
</dbReference>
<name>A0A0R2EUX5_9LACO</name>
<dbReference type="GO" id="GO:0016879">
    <property type="term" value="F:ligase activity, forming carbon-nitrogen bonds"/>
    <property type="evidence" value="ECO:0007669"/>
    <property type="project" value="UniProtKB-UniRule"/>
</dbReference>
<evidence type="ECO:0000313" key="4">
    <source>
        <dbReference type="EMBL" id="KRN19683.1"/>
    </source>
</evidence>
<keyword evidence="2 3" id="KW-0819">tRNA processing</keyword>
<dbReference type="Proteomes" id="UP000051442">
    <property type="component" value="Unassembled WGS sequence"/>
</dbReference>
<reference evidence="4 5" key="1">
    <citation type="journal article" date="2015" name="Genome Announc.">
        <title>Expanding the biotechnology potential of lactobacilli through comparative genomics of 213 strains and associated genera.</title>
        <authorList>
            <person name="Sun Z."/>
            <person name="Harris H.M."/>
            <person name="McCann A."/>
            <person name="Guo C."/>
            <person name="Argimon S."/>
            <person name="Zhang W."/>
            <person name="Yang X."/>
            <person name="Jeffery I.B."/>
            <person name="Cooney J.C."/>
            <person name="Kagawa T.F."/>
            <person name="Liu W."/>
            <person name="Song Y."/>
            <person name="Salvetti E."/>
            <person name="Wrobel A."/>
            <person name="Rasinkangas P."/>
            <person name="Parkhill J."/>
            <person name="Rea M.C."/>
            <person name="O'Sullivan O."/>
            <person name="Ritari J."/>
            <person name="Douillard F.P."/>
            <person name="Paul Ross R."/>
            <person name="Yang R."/>
            <person name="Briner A.E."/>
            <person name="Felis G.E."/>
            <person name="de Vos W.M."/>
            <person name="Barrangou R."/>
            <person name="Klaenhammer T.R."/>
            <person name="Caufield P.W."/>
            <person name="Cui Y."/>
            <person name="Zhang H."/>
            <person name="O'Toole P.W."/>
        </authorList>
    </citation>
    <scope>NUCLEOTIDE SEQUENCE [LARGE SCALE GENOMIC DNA]</scope>
    <source>
        <strain evidence="4 5">DSM 23365</strain>
    </source>
</reference>
<proteinExistence type="inferred from homology"/>
<dbReference type="Gene3D" id="3.40.50.620">
    <property type="entry name" value="HUPs"/>
    <property type="match status" value="1"/>
</dbReference>
<feature type="binding site" evidence="3">
    <location>
        <position position="110"/>
    </location>
    <ligand>
        <name>ATP</name>
        <dbReference type="ChEBI" id="CHEBI:30616"/>
    </ligand>
</feature>
<comment type="caution">
    <text evidence="3">Lacks conserved residue(s) required for the propagation of feature annotation.</text>
</comment>
<keyword evidence="5" id="KW-1185">Reference proteome</keyword>
<dbReference type="InterPro" id="IPR014729">
    <property type="entry name" value="Rossmann-like_a/b/a_fold"/>
</dbReference>
<dbReference type="PANTHER" id="PTHR37825">
    <property type="entry name" value="TRNA(MET) CYTIDINE ACETATE LIGASE"/>
    <property type="match status" value="1"/>
</dbReference>
<feature type="binding site" evidence="3">
    <location>
        <begin position="16"/>
        <end position="29"/>
    </location>
    <ligand>
        <name>ATP</name>
        <dbReference type="ChEBI" id="CHEBI:30616"/>
    </ligand>
</feature>
<feature type="binding site" evidence="3">
    <location>
        <position position="185"/>
    </location>
    <ligand>
        <name>ATP</name>
        <dbReference type="ChEBI" id="CHEBI:30616"/>
    </ligand>
</feature>
<sequence length="388" mass="43763">MKKEPVNMAQSTLGIIAEYNPFHNGHAYQLRVAQAKSRADLTIVAMSGNWMQRGEPALLDKWQRAKLALAAGVDLVVELPFQFAVQPAHLFAAGAVQILSALGCETLAFGAEHPELDFAKLAAHQPIAEKSHFKQFDETYPTLFNDYLQEQTGLNLRASNDILGFTYVVANRQLAQPMTMLPIQRQTSNHQSETVTDDAHIASGAAIRAAIANGQWSTVERIVPPTTYQALQAETLLSWDAYWPYLRYQLVSQPIEQLQRLYQMSEGIEYRLKRSAMQATSFADFLRLAKTKRFTYARLQRLCVYVLMQVTQAQLPTTLRYIRVLGFNQRGQRHLNQVKKTAPVPLITRVTDDWLTGPYALDGQAGDLRQLVTGINQDQLQHPIRLEN</sequence>
<gene>
    <name evidence="3" type="primary">tmcAL</name>
    <name evidence="4" type="ORF">FD14_GL001668</name>
</gene>
<dbReference type="HAMAP" id="MF_01539">
    <property type="entry name" value="TmcAL"/>
    <property type="match status" value="1"/>
</dbReference>
<comment type="similarity">
    <text evidence="3">Belongs to the TmcAL family.</text>
</comment>
<dbReference type="SUPFAM" id="SSF52374">
    <property type="entry name" value="Nucleotidylyl transferase"/>
    <property type="match status" value="1"/>
</dbReference>
<evidence type="ECO:0000256" key="3">
    <source>
        <dbReference type="HAMAP-Rule" id="MF_01539"/>
    </source>
</evidence>
<protein>
    <recommendedName>
        <fullName evidence="3">tRNA(Met) cytidine acetate ligase</fullName>
        <ecNumber evidence="3">6.3.4.-</ecNumber>
    </recommendedName>
</protein>
<comment type="subcellular location">
    <subcellularLocation>
        <location evidence="3">Cytoplasm</location>
    </subcellularLocation>
</comment>
<dbReference type="AlphaFoldDB" id="A0A0R2EUX5"/>
<organism evidence="4 5">
    <name type="scientific">Secundilactobacillus similis DSM 23365 = JCM 2765</name>
    <dbReference type="NCBI Taxonomy" id="1423804"/>
    <lineage>
        <taxon>Bacteria</taxon>
        <taxon>Bacillati</taxon>
        <taxon>Bacillota</taxon>
        <taxon>Bacilli</taxon>
        <taxon>Lactobacillales</taxon>
        <taxon>Lactobacillaceae</taxon>
        <taxon>Secundilactobacillus</taxon>
    </lineage>
</organism>
<dbReference type="STRING" id="1423804.FD14_GL001668"/>
<dbReference type="PATRIC" id="fig|1423804.4.peg.1799"/>
<feature type="binding site" evidence="3">
    <location>
        <position position="160"/>
    </location>
    <ligand>
        <name>ATP</name>
        <dbReference type="ChEBI" id="CHEBI:30616"/>
    </ligand>
</feature>
<dbReference type="InterPro" id="IPR008513">
    <property type="entry name" value="tRNA(Met)_cyd_acetate_ligase"/>
</dbReference>
<dbReference type="EC" id="6.3.4.-" evidence="3"/>
<comment type="caution">
    <text evidence="4">The sequence shown here is derived from an EMBL/GenBank/DDBJ whole genome shotgun (WGS) entry which is preliminary data.</text>
</comment>
<comment type="function">
    <text evidence="3">Catalyzes the formation of N(4)-acetylcytidine (ac(4)C) at the wobble position of elongator tRNA(Met), using acetate and ATP as substrates. First activates an acetate ion to form acetyladenylate (Ac-AMP) and then transfers the acetyl group to tRNA to form ac(4)C34.</text>
</comment>
<evidence type="ECO:0000313" key="5">
    <source>
        <dbReference type="Proteomes" id="UP000051442"/>
    </source>
</evidence>